<comment type="function">
    <text evidence="9">Catalyzes the ATP-dependent phosphorylation of N-acetyl-L-glutamate.</text>
</comment>
<accession>A0A8T7M5P7</accession>
<evidence type="ECO:0000313" key="13">
    <source>
        <dbReference type="Proteomes" id="UP000521676"/>
    </source>
</evidence>
<reference evidence="11 13" key="1">
    <citation type="submission" date="2020-06" db="EMBL/GenBank/DDBJ databases">
        <title>Anoxygenic phototrophic Chloroflexota member uses a Type I reaction center.</title>
        <authorList>
            <person name="Tsuji J.M."/>
            <person name="Shaw N.A."/>
            <person name="Nagashima S."/>
            <person name="Venkiteswaran J."/>
            <person name="Schiff S.L."/>
            <person name="Hanada S."/>
            <person name="Tank M."/>
            <person name="Neufeld J.D."/>
        </authorList>
    </citation>
    <scope>NUCLEOTIDE SEQUENCE [LARGE SCALE GENOMIC DNA]</scope>
    <source>
        <strain evidence="11">L227-S17</strain>
    </source>
</reference>
<comment type="subcellular location">
    <subcellularLocation>
        <location evidence="9">Cytoplasm</location>
    </subcellularLocation>
</comment>
<dbReference type="InterPro" id="IPR001057">
    <property type="entry name" value="Glu/AcGlu_kinase"/>
</dbReference>
<dbReference type="InterPro" id="IPR000182">
    <property type="entry name" value="GNAT_dom"/>
</dbReference>
<comment type="catalytic activity">
    <reaction evidence="8 9">
        <text>N-acetyl-L-glutamate + ATP = N-acetyl-L-glutamyl 5-phosphate + ADP</text>
        <dbReference type="Rhea" id="RHEA:14629"/>
        <dbReference type="ChEBI" id="CHEBI:30616"/>
        <dbReference type="ChEBI" id="CHEBI:44337"/>
        <dbReference type="ChEBI" id="CHEBI:57936"/>
        <dbReference type="ChEBI" id="CHEBI:456216"/>
        <dbReference type="EC" id="2.7.2.8"/>
    </reaction>
</comment>
<dbReference type="CDD" id="cd04238">
    <property type="entry name" value="AAK_NAGK-like"/>
    <property type="match status" value="1"/>
</dbReference>
<dbReference type="GO" id="GO:0005737">
    <property type="term" value="C:cytoplasm"/>
    <property type="evidence" value="ECO:0007669"/>
    <property type="project" value="UniProtKB-SubCell"/>
</dbReference>
<feature type="site" description="Transition state stabilizer" evidence="9">
    <location>
        <position position="231"/>
    </location>
</feature>
<keyword evidence="9" id="KW-0963">Cytoplasm</keyword>
<evidence type="ECO:0000256" key="2">
    <source>
        <dbReference type="ARBA" id="ARBA00022571"/>
    </source>
</evidence>
<dbReference type="PRINTS" id="PR00474">
    <property type="entry name" value="GLU5KINASE"/>
</dbReference>
<evidence type="ECO:0000256" key="3">
    <source>
        <dbReference type="ARBA" id="ARBA00022605"/>
    </source>
</evidence>
<dbReference type="EMBL" id="JACATZ010000003">
    <property type="protein sequence ID" value="NWJ47389.1"/>
    <property type="molecule type" value="Genomic_DNA"/>
</dbReference>
<comment type="similarity">
    <text evidence="9">Belongs to the acetylglutamate kinase family. ArgB subfamily.</text>
</comment>
<evidence type="ECO:0000313" key="11">
    <source>
        <dbReference type="EMBL" id="NWJ47389.1"/>
    </source>
</evidence>
<dbReference type="InterPro" id="IPR036393">
    <property type="entry name" value="AceGlu_kinase-like_sf"/>
</dbReference>
<evidence type="ECO:0000256" key="6">
    <source>
        <dbReference type="ARBA" id="ARBA00022777"/>
    </source>
</evidence>
<dbReference type="GO" id="GO:0003991">
    <property type="term" value="F:acetylglutamate kinase activity"/>
    <property type="evidence" value="ECO:0007669"/>
    <property type="project" value="UniProtKB-UniRule"/>
</dbReference>
<dbReference type="InterPro" id="IPR037528">
    <property type="entry name" value="ArgB"/>
</dbReference>
<dbReference type="GO" id="GO:0140085">
    <property type="term" value="F:L-amino-acid N-acetyltransferase activity"/>
    <property type="evidence" value="ECO:0007669"/>
    <property type="project" value="UniProtKB-ARBA"/>
</dbReference>
<dbReference type="PANTHER" id="PTHR23342">
    <property type="entry name" value="N-ACETYLGLUTAMATE SYNTHASE"/>
    <property type="match status" value="1"/>
</dbReference>
<evidence type="ECO:0000256" key="4">
    <source>
        <dbReference type="ARBA" id="ARBA00022679"/>
    </source>
</evidence>
<reference evidence="12" key="2">
    <citation type="journal article" date="2024" name="Nature">
        <title>Anoxygenic phototroph of the Chloroflexota uses a type I reaction centre.</title>
        <authorList>
            <person name="Tsuji J.M."/>
            <person name="Shaw N.A."/>
            <person name="Nagashima S."/>
            <person name="Venkiteswaran J.J."/>
            <person name="Schiff S.L."/>
            <person name="Watanabe T."/>
            <person name="Fukui M."/>
            <person name="Hanada S."/>
            <person name="Tank M."/>
            <person name="Neufeld J.D."/>
        </authorList>
    </citation>
    <scope>NUCLEOTIDE SEQUENCE</scope>
    <source>
        <strain evidence="12">L227-S17</strain>
    </source>
</reference>
<dbReference type="InterPro" id="IPR004662">
    <property type="entry name" value="AcgluKinase_fam"/>
</dbReference>
<dbReference type="EC" id="2.7.2.8" evidence="9"/>
<sequence length="436" mass="46966">MNKTIVVKLGGSTLGGQSGTASPDTTLDDLIKLTREGHQVVVVHGGGNATSDLLRKMGEQPRFLNGLRVTDESALQAATMMIRGQINTGLVESFNRANRFVEGTPVLALGLSGVDGNILEARRETRFGDIGYVGEVVKVNIDLLVQVLSSGFMPIIAPLGVSVEDGARTFNLNADTAAAAIAATLEADATVFLTDVPGVLDEQKRTIRRLGKKSSHHLIESGVITGGMIPKVEAALKALEGSRRVMVIDGRKPHALYNAVEHYLPDGTTFVRRKLMRVNLSGAEISPASAQNYTLATAPIEADILGEAMHRAYYGTIDYDWNTPLDAIELIKRELDPDWGDYMPELSVSATDGDKLVGLCQVVCEKEDSSEPCLTNVFTLPEFRGQGVGRAVVEESLRRIKAAGYPSAVLRVTLGNDIAEALYRSLGFEVVELYEV</sequence>
<keyword evidence="4 9" id="KW-0808">Transferase</keyword>
<gene>
    <name evidence="9 11" type="primary">argB</name>
    <name evidence="11" type="ORF">HXX08_16140</name>
    <name evidence="12" type="ORF">OZ401_002909</name>
</gene>
<dbReference type="EMBL" id="CP128400">
    <property type="protein sequence ID" value="WJW69301.1"/>
    <property type="molecule type" value="Genomic_DNA"/>
</dbReference>
<evidence type="ECO:0000313" key="14">
    <source>
        <dbReference type="Proteomes" id="UP001431572"/>
    </source>
</evidence>
<dbReference type="PROSITE" id="PS51186">
    <property type="entry name" value="GNAT"/>
    <property type="match status" value="1"/>
</dbReference>
<dbReference type="NCBIfam" id="TIGR00761">
    <property type="entry name" value="argB"/>
    <property type="match status" value="1"/>
</dbReference>
<evidence type="ECO:0000313" key="12">
    <source>
        <dbReference type="EMBL" id="WJW69301.1"/>
    </source>
</evidence>
<dbReference type="GO" id="GO:0005524">
    <property type="term" value="F:ATP binding"/>
    <property type="evidence" value="ECO:0007669"/>
    <property type="project" value="UniProtKB-UniRule"/>
</dbReference>
<comment type="pathway">
    <text evidence="1 9">Amino-acid biosynthesis; L-arginine biosynthesis; N(2)-acetyl-L-ornithine from L-glutamate: step 2/4.</text>
</comment>
<evidence type="ECO:0000259" key="10">
    <source>
        <dbReference type="PROSITE" id="PS51186"/>
    </source>
</evidence>
<evidence type="ECO:0000256" key="1">
    <source>
        <dbReference type="ARBA" id="ARBA00004828"/>
    </source>
</evidence>
<proteinExistence type="inferred from homology"/>
<keyword evidence="6 9" id="KW-0418">Kinase</keyword>
<protein>
    <recommendedName>
        <fullName evidence="9">Acetylglutamate kinase</fullName>
        <ecNumber evidence="9">2.7.2.8</ecNumber>
    </recommendedName>
    <alternativeName>
        <fullName evidence="9">N-acetyl-L-glutamate 5-phosphotransferase</fullName>
    </alternativeName>
    <alternativeName>
        <fullName evidence="9">NAG kinase</fullName>
        <shortName evidence="9">NAGK</shortName>
    </alternativeName>
</protein>
<name>A0A8T7M5P7_9CHLR</name>
<feature type="site" description="Transition state stabilizer" evidence="9">
    <location>
        <position position="8"/>
    </location>
</feature>
<dbReference type="SUPFAM" id="SSF55729">
    <property type="entry name" value="Acyl-CoA N-acyltransferases (Nat)"/>
    <property type="match status" value="1"/>
</dbReference>
<feature type="domain" description="N-acetyltransferase" evidence="10">
    <location>
        <begin position="300"/>
        <end position="436"/>
    </location>
</feature>
<dbReference type="Pfam" id="PF13508">
    <property type="entry name" value="Acetyltransf_7"/>
    <property type="match status" value="1"/>
</dbReference>
<dbReference type="Proteomes" id="UP000521676">
    <property type="component" value="Unassembled WGS sequence"/>
</dbReference>
<keyword evidence="5 9" id="KW-0547">Nucleotide-binding</keyword>
<evidence type="ECO:0000256" key="8">
    <source>
        <dbReference type="ARBA" id="ARBA00048141"/>
    </source>
</evidence>
<dbReference type="Gene3D" id="3.40.630.30">
    <property type="match status" value="1"/>
</dbReference>
<feature type="binding site" evidence="9">
    <location>
        <position position="171"/>
    </location>
    <ligand>
        <name>substrate</name>
    </ligand>
</feature>
<evidence type="ECO:0000256" key="9">
    <source>
        <dbReference type="HAMAP-Rule" id="MF_00082"/>
    </source>
</evidence>
<keyword evidence="2 9" id="KW-0055">Arginine biosynthesis</keyword>
<dbReference type="Pfam" id="PF00696">
    <property type="entry name" value="AA_kinase"/>
    <property type="match status" value="1"/>
</dbReference>
<organism evidence="11 13">
    <name type="scientific">Candidatus Chlorohelix allophototropha</name>
    <dbReference type="NCBI Taxonomy" id="3003348"/>
    <lineage>
        <taxon>Bacteria</taxon>
        <taxon>Bacillati</taxon>
        <taxon>Chloroflexota</taxon>
        <taxon>Chloroflexia</taxon>
        <taxon>Candidatus Chloroheliales</taxon>
        <taxon>Candidatus Chloroheliaceae</taxon>
        <taxon>Candidatus Chlorohelix</taxon>
    </lineage>
</organism>
<dbReference type="InterPro" id="IPR001048">
    <property type="entry name" value="Asp/Glu/Uridylate_kinase"/>
</dbReference>
<dbReference type="Proteomes" id="UP001431572">
    <property type="component" value="Chromosome 2"/>
</dbReference>
<evidence type="ECO:0000256" key="7">
    <source>
        <dbReference type="ARBA" id="ARBA00022840"/>
    </source>
</evidence>
<dbReference type="Gene3D" id="3.40.1160.10">
    <property type="entry name" value="Acetylglutamate kinase-like"/>
    <property type="match status" value="1"/>
</dbReference>
<keyword evidence="3 9" id="KW-0028">Amino-acid biosynthesis</keyword>
<dbReference type="AlphaFoldDB" id="A0A8T7M5P7"/>
<dbReference type="HAMAP" id="MF_00082">
    <property type="entry name" value="ArgB"/>
    <property type="match status" value="1"/>
</dbReference>
<evidence type="ECO:0000256" key="5">
    <source>
        <dbReference type="ARBA" id="ARBA00022741"/>
    </source>
</evidence>
<dbReference type="GO" id="GO:0042450">
    <property type="term" value="P:L-arginine biosynthetic process via ornithine"/>
    <property type="evidence" value="ECO:0007669"/>
    <property type="project" value="UniProtKB-UniRule"/>
</dbReference>
<keyword evidence="14" id="KW-1185">Reference proteome</keyword>
<dbReference type="SUPFAM" id="SSF53633">
    <property type="entry name" value="Carbamate kinase-like"/>
    <property type="match status" value="1"/>
</dbReference>
<feature type="binding site" evidence="9">
    <location>
        <position position="68"/>
    </location>
    <ligand>
        <name>substrate</name>
    </ligand>
</feature>
<dbReference type="CDD" id="cd04301">
    <property type="entry name" value="NAT_SF"/>
    <property type="match status" value="1"/>
</dbReference>
<dbReference type="InterPro" id="IPR016181">
    <property type="entry name" value="Acyl_CoA_acyltransferase"/>
</dbReference>
<keyword evidence="7 9" id="KW-0067">ATP-binding</keyword>
<feature type="binding site" evidence="9">
    <location>
        <begin position="46"/>
        <end position="47"/>
    </location>
    <ligand>
        <name>substrate</name>
    </ligand>
</feature>
<dbReference type="RefSeq" id="WP_341471190.1">
    <property type="nucleotide sequence ID" value="NZ_CP128400.1"/>
</dbReference>
<dbReference type="PANTHER" id="PTHR23342:SF0">
    <property type="entry name" value="N-ACETYLGLUTAMATE SYNTHASE, MITOCHONDRIAL"/>
    <property type="match status" value="1"/>
</dbReference>